<name>L8J643_9GAMM</name>
<evidence type="ECO:0000313" key="3">
    <source>
        <dbReference type="Proteomes" id="UP000011134"/>
    </source>
</evidence>
<proteinExistence type="predicted"/>
<dbReference type="EMBL" id="AMZO01000036">
    <property type="protein sequence ID" value="ELR63658.1"/>
    <property type="molecule type" value="Genomic_DNA"/>
</dbReference>
<protein>
    <submittedName>
        <fullName evidence="2">Putative lipase</fullName>
    </submittedName>
</protein>
<dbReference type="AlphaFoldDB" id="L8J643"/>
<dbReference type="PATRIC" id="fig|1056511.3.peg.4251"/>
<dbReference type="Proteomes" id="UP000011134">
    <property type="component" value="Unassembled WGS sequence"/>
</dbReference>
<dbReference type="PROSITE" id="PS51257">
    <property type="entry name" value="PROKAR_LIPOPROTEIN"/>
    <property type="match status" value="1"/>
</dbReference>
<dbReference type="Pfam" id="PF12262">
    <property type="entry name" value="Lipase_bact_N"/>
    <property type="match status" value="1"/>
</dbReference>
<organism evidence="2 3">
    <name type="scientific">Photobacterium marinum</name>
    <dbReference type="NCBI Taxonomy" id="1056511"/>
    <lineage>
        <taxon>Bacteria</taxon>
        <taxon>Pseudomonadati</taxon>
        <taxon>Pseudomonadota</taxon>
        <taxon>Gammaproteobacteria</taxon>
        <taxon>Vibrionales</taxon>
        <taxon>Vibrionaceae</taxon>
        <taxon>Photobacterium</taxon>
    </lineage>
</organism>
<sequence>MKKNLLAVLIASSVGLYGCGNESELSGNPSIDPVIEKSLQAKTQIIFDILSEEKKVDFPSFFGVDTFDGTLASDNFILEDGKKNDKYSENFIGDPRTAMGKTDGWGILEPIIIDFDGRDLKAETANAGFAIIKSFNPLLESDSTKPEALTPGKDYFVSTSETKLIVSLLRPLEPSANYMFAITNHLKDADNNSVGMSQSYAILKDKNKPISEQLNKPQELVHLTENTIAATAGVNKDNIIFSTWFPTASAGNSLFATKAAIALSANSVKETTNLLPPTPGNANTVWNNGVETTGMFSFSIPSKDTSYASSDVTKYTGTVKLPYFLSDTKDTSLKPYMTTAWSSATPSLLKILNVLKKNDATSQLLLGQLTGPEIGITSEEINTLISNPKNKSVLMSVIQKLVNKKLYLDSGHTVQLDKERLITQYSPIPQLRSVADVPYNLYMPKAGLCSDDSNIPVSIFTHGFGGNKDSADYYAQETLSTTCQALIAIDQPLHGARWPEKPYNESAQMLGYMNLKSLPVARDNIRQSVADLVSLRTSLGLLFGAKKLHGAAINPIYGELSKLSLDTNDGSKGVGYVGVSLGGIVGIGYTATIDKPVIIDQNTGNVDIEKETTLFGVSRAHFDVPGGGLAYFLFNSGAYGNTIKAALKQEGYSAFKSESCTGLSDSMCEVLFFNSFAMAAQTVLDTVDPANLINQIQTPIYLSVAEGDTVIPNGPITNSIVKSMVAGTLPLIKNSNIDFNVVQGPVNANSEKRNAAIYKQDNSFHAALIKEPSGPLAPYAPAITDMQTNSINFLSKGELTADTNYVHTEMPY</sequence>
<dbReference type="InterPro" id="IPR029058">
    <property type="entry name" value="AB_hydrolase_fold"/>
</dbReference>
<dbReference type="RefSeq" id="WP_007469945.1">
    <property type="nucleotide sequence ID" value="NZ_AMZO01000036.1"/>
</dbReference>
<dbReference type="SUPFAM" id="SSF53474">
    <property type="entry name" value="alpha/beta-Hydrolases"/>
    <property type="match status" value="1"/>
</dbReference>
<dbReference type="OrthoDB" id="5477453at2"/>
<feature type="domain" description="Bacterial virulence factor lipase N-terminal" evidence="1">
    <location>
        <begin position="31"/>
        <end position="273"/>
    </location>
</feature>
<accession>L8J643</accession>
<keyword evidence="3" id="KW-1185">Reference proteome</keyword>
<reference evidence="2 3" key="1">
    <citation type="submission" date="2012-12" db="EMBL/GenBank/DDBJ databases">
        <title>Genome Assembly of Photobacterium sp. AK15.</title>
        <authorList>
            <person name="Khatri I."/>
            <person name="Vaidya B."/>
            <person name="Srinivas T.N.R."/>
            <person name="Subramanian S."/>
            <person name="Pinnaka A."/>
        </authorList>
    </citation>
    <scope>NUCLEOTIDE SEQUENCE [LARGE SCALE GENOMIC DNA]</scope>
    <source>
        <strain evidence="2 3">AK15</strain>
    </source>
</reference>
<evidence type="ECO:0000259" key="1">
    <source>
        <dbReference type="Pfam" id="PF12262"/>
    </source>
</evidence>
<dbReference type="Gene3D" id="3.40.50.1820">
    <property type="entry name" value="alpha/beta hydrolase"/>
    <property type="match status" value="1"/>
</dbReference>
<evidence type="ECO:0000313" key="2">
    <source>
        <dbReference type="EMBL" id="ELR63658.1"/>
    </source>
</evidence>
<gene>
    <name evidence="2" type="ORF">C942_03327</name>
</gene>
<dbReference type="InterPro" id="IPR025920">
    <property type="entry name" value="Lipase_bact_N"/>
</dbReference>
<comment type="caution">
    <text evidence="2">The sequence shown here is derived from an EMBL/GenBank/DDBJ whole genome shotgun (WGS) entry which is preliminary data.</text>
</comment>